<dbReference type="InterPro" id="IPR029033">
    <property type="entry name" value="His_PPase_superfam"/>
</dbReference>
<dbReference type="AlphaFoldDB" id="J9EA63"/>
<organism evidence="2 3">
    <name type="scientific">Wuchereria bancrofti</name>
    <dbReference type="NCBI Taxonomy" id="6293"/>
    <lineage>
        <taxon>Eukaryota</taxon>
        <taxon>Metazoa</taxon>
        <taxon>Ecdysozoa</taxon>
        <taxon>Nematoda</taxon>
        <taxon>Chromadorea</taxon>
        <taxon>Rhabditida</taxon>
        <taxon>Spirurina</taxon>
        <taxon>Spiruromorpha</taxon>
        <taxon>Filarioidea</taxon>
        <taxon>Onchocercidae</taxon>
        <taxon>Wuchereria</taxon>
    </lineage>
</organism>
<dbReference type="EMBL" id="ADBV01013238">
    <property type="protein sequence ID" value="EJW73887.1"/>
    <property type="molecule type" value="Genomic_DNA"/>
</dbReference>
<keyword evidence="1" id="KW-0472">Membrane</keyword>
<gene>
    <name evidence="2" type="ORF">WUBG_15206</name>
</gene>
<evidence type="ECO:0000313" key="3">
    <source>
        <dbReference type="Proteomes" id="UP000004810"/>
    </source>
</evidence>
<reference evidence="3" key="1">
    <citation type="submission" date="2012-08" db="EMBL/GenBank/DDBJ databases">
        <title>The Genome Sequence of Wuchereria bancrofti.</title>
        <authorList>
            <person name="Nutman T.B."/>
            <person name="Fink D.L."/>
            <person name="Russ C."/>
            <person name="Young S."/>
            <person name="Zeng Q."/>
            <person name="Koehrsen M."/>
            <person name="Alvarado L."/>
            <person name="Berlin A."/>
            <person name="Chapman S.B."/>
            <person name="Chen Z."/>
            <person name="Freedman E."/>
            <person name="Gellesch M."/>
            <person name="Goldberg J."/>
            <person name="Griggs A."/>
            <person name="Gujja S."/>
            <person name="Heilman E.R."/>
            <person name="Heiman D."/>
            <person name="Hepburn T."/>
            <person name="Howarth C."/>
            <person name="Jen D."/>
            <person name="Larson L."/>
            <person name="Lewis B."/>
            <person name="Mehta T."/>
            <person name="Park D."/>
            <person name="Pearson M."/>
            <person name="Roberts A."/>
            <person name="Saif S."/>
            <person name="Shea T."/>
            <person name="Shenoy N."/>
            <person name="Sisk P."/>
            <person name="Stolte C."/>
            <person name="Sykes S."/>
            <person name="Walk T."/>
            <person name="White J."/>
            <person name="Yandava C."/>
            <person name="Haas B."/>
            <person name="Henn M.R."/>
            <person name="Nusbaum C."/>
            <person name="Birren B."/>
        </authorList>
    </citation>
    <scope>NUCLEOTIDE SEQUENCE [LARGE SCALE GENOMIC DNA]</scope>
    <source>
        <strain evidence="3">NA</strain>
    </source>
</reference>
<proteinExistence type="predicted"/>
<comment type="caution">
    <text evidence="2">The sequence shown here is derived from an EMBL/GenBank/DDBJ whole genome shotgun (WGS) entry which is preliminary data.</text>
</comment>
<name>J9EA63_WUCBA</name>
<accession>J9EA63</accession>
<keyword evidence="1" id="KW-0812">Transmembrane</keyword>
<evidence type="ECO:0000313" key="2">
    <source>
        <dbReference type="EMBL" id="EJW73887.1"/>
    </source>
</evidence>
<dbReference type="PROSITE" id="PS00616">
    <property type="entry name" value="HIS_ACID_PHOSPHAT_1"/>
    <property type="match status" value="1"/>
</dbReference>
<keyword evidence="1" id="KW-1133">Transmembrane helix</keyword>
<evidence type="ECO:0008006" key="4">
    <source>
        <dbReference type="Google" id="ProtNLM"/>
    </source>
</evidence>
<dbReference type="GO" id="GO:0016791">
    <property type="term" value="F:phosphatase activity"/>
    <property type="evidence" value="ECO:0007669"/>
    <property type="project" value="UniProtKB-ARBA"/>
</dbReference>
<dbReference type="InterPro" id="IPR033379">
    <property type="entry name" value="Acid_Pase_AS"/>
</dbReference>
<dbReference type="Proteomes" id="UP000004810">
    <property type="component" value="Unassembled WGS sequence"/>
</dbReference>
<feature type="transmembrane region" description="Helical" evidence="1">
    <location>
        <begin position="55"/>
        <end position="74"/>
    </location>
</feature>
<dbReference type="SUPFAM" id="SSF53254">
    <property type="entry name" value="Phosphoglycerate mutase-like"/>
    <property type="match status" value="1"/>
</dbReference>
<evidence type="ECO:0000256" key="1">
    <source>
        <dbReference type="SAM" id="Phobius"/>
    </source>
</evidence>
<dbReference type="Gene3D" id="3.40.50.1240">
    <property type="entry name" value="Phosphoglycerate mutase-like"/>
    <property type="match status" value="1"/>
</dbReference>
<protein>
    <recommendedName>
        <fullName evidence="4">Histidine acid phosphatase</fullName>
    </recommendedName>
</protein>
<sequence length="129" mass="14878">MTSYIHTCTHTYIHAHIRKVTLIDKYTSVIDMLVTCLVTQLIKTNKQAAFTEKKYIYEMLFVSVFYCLLIIVISKQAITDKDGKATDIRANLTTLIYVHAMWRHGDRTPINLLPNDNKESWEIGLGELT</sequence>
<feature type="non-terminal residue" evidence="2">
    <location>
        <position position="129"/>
    </location>
</feature>